<keyword evidence="2" id="KW-1133">Transmembrane helix</keyword>
<feature type="transmembrane region" description="Helical" evidence="2">
    <location>
        <begin position="17"/>
        <end position="37"/>
    </location>
</feature>
<protein>
    <recommendedName>
        <fullName evidence="3">RING-type domain-containing protein</fullName>
    </recommendedName>
</protein>
<evidence type="ECO:0000313" key="4">
    <source>
        <dbReference type="EMBL" id="KAK7255807.1"/>
    </source>
</evidence>
<accession>A0AAN9EED0</accession>
<dbReference type="Gene3D" id="3.30.40.10">
    <property type="entry name" value="Zinc/RING finger domain, C3HC4 (zinc finger)"/>
    <property type="match status" value="1"/>
</dbReference>
<evidence type="ECO:0000259" key="3">
    <source>
        <dbReference type="PROSITE" id="PS50089"/>
    </source>
</evidence>
<gene>
    <name evidence="4" type="ORF">RIF29_29228</name>
</gene>
<dbReference type="InterPro" id="IPR013083">
    <property type="entry name" value="Znf_RING/FYVE/PHD"/>
</dbReference>
<name>A0AAN9EED0_CROPI</name>
<keyword evidence="1" id="KW-0862">Zinc</keyword>
<evidence type="ECO:0000256" key="1">
    <source>
        <dbReference type="PROSITE-ProRule" id="PRU00175"/>
    </source>
</evidence>
<keyword evidence="5" id="KW-1185">Reference proteome</keyword>
<evidence type="ECO:0000256" key="2">
    <source>
        <dbReference type="SAM" id="Phobius"/>
    </source>
</evidence>
<comment type="caution">
    <text evidence="4">The sequence shown here is derived from an EMBL/GenBank/DDBJ whole genome shotgun (WGS) entry which is preliminary data.</text>
</comment>
<feature type="domain" description="RING-type" evidence="3">
    <location>
        <begin position="98"/>
        <end position="140"/>
    </location>
</feature>
<keyword evidence="1" id="KW-0863">Zinc-finger</keyword>
<keyword evidence="2" id="KW-0472">Membrane</keyword>
<dbReference type="PANTHER" id="PTHR46719:SF14">
    <property type="entry name" value="TRANSCRIPTION FACTOR C2H2 FAMILY-RELATED"/>
    <property type="match status" value="1"/>
</dbReference>
<dbReference type="PANTHER" id="PTHR46719">
    <property type="entry name" value="TRANSCRIPTION FACTOR C2H2 FAMILY-RELATED"/>
    <property type="match status" value="1"/>
</dbReference>
<dbReference type="Pfam" id="PF13639">
    <property type="entry name" value="zf-RING_2"/>
    <property type="match status" value="1"/>
</dbReference>
<keyword evidence="1" id="KW-0479">Metal-binding</keyword>
<dbReference type="PROSITE" id="PS50089">
    <property type="entry name" value="ZF_RING_2"/>
    <property type="match status" value="1"/>
</dbReference>
<sequence>MQLCYIYRGEMDNDVKLALFFICLIIFTIFLTFASWVCTTTRTIGETVRGSNQSVAITVESEPRIDQITLTLARCPSLQFSKAKLCNNNSTSSSCFSCSICLVDYKESDFVRVLPSCDHFFHASCVDPWLRMNLTCPICRKTIVTASSDPTGAV</sequence>
<dbReference type="GO" id="GO:0008270">
    <property type="term" value="F:zinc ion binding"/>
    <property type="evidence" value="ECO:0007669"/>
    <property type="project" value="UniProtKB-KW"/>
</dbReference>
<dbReference type="EMBL" id="JAYWIO010000006">
    <property type="protein sequence ID" value="KAK7255807.1"/>
    <property type="molecule type" value="Genomic_DNA"/>
</dbReference>
<dbReference type="InterPro" id="IPR001841">
    <property type="entry name" value="Znf_RING"/>
</dbReference>
<keyword evidence="2" id="KW-0812">Transmembrane</keyword>
<proteinExistence type="predicted"/>
<dbReference type="CDD" id="cd16454">
    <property type="entry name" value="RING-H2_PA-TM-RING"/>
    <property type="match status" value="1"/>
</dbReference>
<dbReference type="Proteomes" id="UP001372338">
    <property type="component" value="Unassembled WGS sequence"/>
</dbReference>
<dbReference type="SUPFAM" id="SSF57850">
    <property type="entry name" value="RING/U-box"/>
    <property type="match status" value="1"/>
</dbReference>
<dbReference type="AlphaFoldDB" id="A0AAN9EED0"/>
<dbReference type="SMART" id="SM00184">
    <property type="entry name" value="RING"/>
    <property type="match status" value="1"/>
</dbReference>
<reference evidence="4 5" key="1">
    <citation type="submission" date="2024-01" db="EMBL/GenBank/DDBJ databases">
        <title>The genomes of 5 underutilized Papilionoideae crops provide insights into root nodulation and disease resistanc.</title>
        <authorList>
            <person name="Yuan L."/>
        </authorList>
    </citation>
    <scope>NUCLEOTIDE SEQUENCE [LARGE SCALE GENOMIC DNA]</scope>
    <source>
        <strain evidence="4">ZHUSHIDOU_FW_LH</strain>
        <tissue evidence="4">Leaf</tissue>
    </source>
</reference>
<evidence type="ECO:0000313" key="5">
    <source>
        <dbReference type="Proteomes" id="UP001372338"/>
    </source>
</evidence>
<organism evidence="4 5">
    <name type="scientific">Crotalaria pallida</name>
    <name type="common">Smooth rattlebox</name>
    <name type="synonym">Crotalaria striata</name>
    <dbReference type="NCBI Taxonomy" id="3830"/>
    <lineage>
        <taxon>Eukaryota</taxon>
        <taxon>Viridiplantae</taxon>
        <taxon>Streptophyta</taxon>
        <taxon>Embryophyta</taxon>
        <taxon>Tracheophyta</taxon>
        <taxon>Spermatophyta</taxon>
        <taxon>Magnoliopsida</taxon>
        <taxon>eudicotyledons</taxon>
        <taxon>Gunneridae</taxon>
        <taxon>Pentapetalae</taxon>
        <taxon>rosids</taxon>
        <taxon>fabids</taxon>
        <taxon>Fabales</taxon>
        <taxon>Fabaceae</taxon>
        <taxon>Papilionoideae</taxon>
        <taxon>50 kb inversion clade</taxon>
        <taxon>genistoids sensu lato</taxon>
        <taxon>core genistoids</taxon>
        <taxon>Crotalarieae</taxon>
        <taxon>Crotalaria</taxon>
    </lineage>
</organism>
<dbReference type="InterPro" id="IPR045899">
    <property type="entry name" value="ATL71-like"/>
</dbReference>